<proteinExistence type="predicted"/>
<accession>A0AAD8TNH3</accession>
<dbReference type="Gene3D" id="3.40.50.2000">
    <property type="entry name" value="Glycogen Phosphorylase B"/>
    <property type="match status" value="1"/>
</dbReference>
<dbReference type="Proteomes" id="UP001231189">
    <property type="component" value="Unassembled WGS sequence"/>
</dbReference>
<sequence>MLEFGRRLTYHGRRPTLVLTRSVLSNGLPPGAPFRVAAISDGFNTGGMGSCPDPIEYCRKAGNRLRRRRHGRGA</sequence>
<comment type="caution">
    <text evidence="1">The sequence shown here is derived from an EMBL/GenBank/DDBJ whole genome shotgun (WGS) entry which is preliminary data.</text>
</comment>
<keyword evidence="2" id="KW-1185">Reference proteome</keyword>
<reference evidence="1" key="1">
    <citation type="submission" date="2023-07" db="EMBL/GenBank/DDBJ databases">
        <title>A chromosome-level genome assembly of Lolium multiflorum.</title>
        <authorList>
            <person name="Chen Y."/>
            <person name="Copetti D."/>
            <person name="Kolliker R."/>
            <person name="Studer B."/>
        </authorList>
    </citation>
    <scope>NUCLEOTIDE SEQUENCE</scope>
    <source>
        <strain evidence="1">02402/16</strain>
        <tissue evidence="1">Leaf</tissue>
    </source>
</reference>
<evidence type="ECO:0000313" key="2">
    <source>
        <dbReference type="Proteomes" id="UP001231189"/>
    </source>
</evidence>
<dbReference type="EMBL" id="JAUUTY010000002">
    <property type="protein sequence ID" value="KAK1684854.1"/>
    <property type="molecule type" value="Genomic_DNA"/>
</dbReference>
<gene>
    <name evidence="1" type="ORF">QYE76_045702</name>
</gene>
<dbReference type="AlphaFoldDB" id="A0AAD8TNH3"/>
<evidence type="ECO:0000313" key="1">
    <source>
        <dbReference type="EMBL" id="KAK1684854.1"/>
    </source>
</evidence>
<protein>
    <submittedName>
        <fullName evidence="1">Uncharacterized protein</fullName>
    </submittedName>
</protein>
<organism evidence="1 2">
    <name type="scientific">Lolium multiflorum</name>
    <name type="common">Italian ryegrass</name>
    <name type="synonym">Lolium perenne subsp. multiflorum</name>
    <dbReference type="NCBI Taxonomy" id="4521"/>
    <lineage>
        <taxon>Eukaryota</taxon>
        <taxon>Viridiplantae</taxon>
        <taxon>Streptophyta</taxon>
        <taxon>Embryophyta</taxon>
        <taxon>Tracheophyta</taxon>
        <taxon>Spermatophyta</taxon>
        <taxon>Magnoliopsida</taxon>
        <taxon>Liliopsida</taxon>
        <taxon>Poales</taxon>
        <taxon>Poaceae</taxon>
        <taxon>BOP clade</taxon>
        <taxon>Pooideae</taxon>
        <taxon>Poodae</taxon>
        <taxon>Poeae</taxon>
        <taxon>Poeae Chloroplast Group 2 (Poeae type)</taxon>
        <taxon>Loliodinae</taxon>
        <taxon>Loliinae</taxon>
        <taxon>Lolium</taxon>
    </lineage>
</organism>
<name>A0AAD8TNH3_LOLMU</name>